<gene>
    <name evidence="9" type="ORF">FDP25_15550</name>
</gene>
<evidence type="ECO:0000256" key="2">
    <source>
        <dbReference type="ARBA" id="ARBA00022448"/>
    </source>
</evidence>
<feature type="transmembrane region" description="Helical" evidence="7">
    <location>
        <begin position="400"/>
        <end position="418"/>
    </location>
</feature>
<dbReference type="Gene3D" id="3.30.70.1450">
    <property type="entry name" value="Regulator of K+ conductance, C-terminal domain"/>
    <property type="match status" value="2"/>
</dbReference>
<dbReference type="Pfam" id="PF03600">
    <property type="entry name" value="CitMHS"/>
    <property type="match status" value="1"/>
</dbReference>
<evidence type="ECO:0000256" key="3">
    <source>
        <dbReference type="ARBA" id="ARBA00022692"/>
    </source>
</evidence>
<dbReference type="AlphaFoldDB" id="A0A844D0K8"/>
<feature type="transmembrane region" description="Helical" evidence="7">
    <location>
        <begin position="92"/>
        <end position="118"/>
    </location>
</feature>
<evidence type="ECO:0000256" key="6">
    <source>
        <dbReference type="ARBA" id="ARBA00023136"/>
    </source>
</evidence>
<evidence type="ECO:0000256" key="4">
    <source>
        <dbReference type="ARBA" id="ARBA00022737"/>
    </source>
</evidence>
<comment type="caution">
    <text evidence="9">The sequence shown here is derived from an EMBL/GenBank/DDBJ whole genome shotgun (WGS) entry which is preliminary data.</text>
</comment>
<evidence type="ECO:0000313" key="10">
    <source>
        <dbReference type="Proteomes" id="UP000564704"/>
    </source>
</evidence>
<dbReference type="InterPro" id="IPR051679">
    <property type="entry name" value="DASS-Related_Transporters"/>
</dbReference>
<dbReference type="PANTHER" id="PTHR43652">
    <property type="entry name" value="BASIC AMINO ACID ANTIPORTER YFCC-RELATED"/>
    <property type="match status" value="1"/>
</dbReference>
<keyword evidence="3 7" id="KW-0812">Transmembrane</keyword>
<feature type="transmembrane region" description="Helical" evidence="7">
    <location>
        <begin position="5"/>
        <end position="22"/>
    </location>
</feature>
<feature type="transmembrane region" description="Helical" evidence="7">
    <location>
        <begin position="28"/>
        <end position="44"/>
    </location>
</feature>
<feature type="transmembrane region" description="Helical" evidence="7">
    <location>
        <begin position="56"/>
        <end position="80"/>
    </location>
</feature>
<name>A0A844D0K8_9RHOB</name>
<dbReference type="Pfam" id="PF02080">
    <property type="entry name" value="TrkA_C"/>
    <property type="match status" value="1"/>
</dbReference>
<reference evidence="9 10" key="1">
    <citation type="submission" date="2019-05" db="EMBL/GenBank/DDBJ databases">
        <title>Roseovarius bejariae sp. nov., a moderately halophylic bacterium isolated from a saline soil in Rambla Salada (Murcia).</title>
        <authorList>
            <person name="Castro D.J."/>
            <person name="Gomez-Altuve A."/>
            <person name="Reina J.C."/>
            <person name="Rodriguez M."/>
            <person name="Sampedro I."/>
            <person name="Llamas I."/>
            <person name="Martinez-Checa F."/>
        </authorList>
    </citation>
    <scope>NUCLEOTIDE SEQUENCE [LARGE SCALE GENOMIC DNA]</scope>
    <source>
        <strain evidence="9 10">A21</strain>
    </source>
</reference>
<evidence type="ECO:0000256" key="7">
    <source>
        <dbReference type="SAM" id="Phobius"/>
    </source>
</evidence>
<dbReference type="PROSITE" id="PS51202">
    <property type="entry name" value="RCK_C"/>
    <property type="match status" value="2"/>
</dbReference>
<dbReference type="SUPFAM" id="SSF116726">
    <property type="entry name" value="TrkA C-terminal domain-like"/>
    <property type="match status" value="2"/>
</dbReference>
<dbReference type="Proteomes" id="UP000564704">
    <property type="component" value="Unassembled WGS sequence"/>
</dbReference>
<keyword evidence="4" id="KW-0677">Repeat</keyword>
<protein>
    <submittedName>
        <fullName evidence="9">SLC13 family permease</fullName>
    </submittedName>
</protein>
<dbReference type="RefSeq" id="WP_343032103.1">
    <property type="nucleotide sequence ID" value="NZ_SZWE01000002.1"/>
</dbReference>
<feature type="domain" description="RCK C-terminal" evidence="8">
    <location>
        <begin position="208"/>
        <end position="293"/>
    </location>
</feature>
<feature type="domain" description="RCK C-terminal" evidence="8">
    <location>
        <begin position="301"/>
        <end position="385"/>
    </location>
</feature>
<feature type="transmembrane region" description="Helical" evidence="7">
    <location>
        <begin position="532"/>
        <end position="551"/>
    </location>
</feature>
<comment type="subcellular location">
    <subcellularLocation>
        <location evidence="1">Membrane</location>
        <topology evidence="1">Multi-pass membrane protein</topology>
    </subcellularLocation>
</comment>
<feature type="transmembrane region" description="Helical" evidence="7">
    <location>
        <begin position="448"/>
        <end position="466"/>
    </location>
</feature>
<keyword evidence="10" id="KW-1185">Reference proteome</keyword>
<keyword evidence="6 7" id="KW-0472">Membrane</keyword>
<organism evidence="9 10">
    <name type="scientific">Roseovarius bejariae</name>
    <dbReference type="NCBI Taxonomy" id="2576383"/>
    <lineage>
        <taxon>Bacteria</taxon>
        <taxon>Pseudomonadati</taxon>
        <taxon>Pseudomonadota</taxon>
        <taxon>Alphaproteobacteria</taxon>
        <taxon>Rhodobacterales</taxon>
        <taxon>Roseobacteraceae</taxon>
        <taxon>Roseovarius</taxon>
    </lineage>
</organism>
<proteinExistence type="predicted"/>
<dbReference type="InterPro" id="IPR036721">
    <property type="entry name" value="RCK_C_sf"/>
</dbReference>
<dbReference type="GO" id="GO:0006813">
    <property type="term" value="P:potassium ion transport"/>
    <property type="evidence" value="ECO:0007669"/>
    <property type="project" value="InterPro"/>
</dbReference>
<dbReference type="InterPro" id="IPR004680">
    <property type="entry name" value="Cit_transptr-like_dom"/>
</dbReference>
<sequence length="593" mass="62637">MTSDQIILFSLFGLLFALLLWGRYRYDIVAFSTLLAGVILGVVPSEEAFAGFGHHATIIVALVLVVSAGLVKAGAIQLITRLVVDSGRSLQGHIAILGGGGAILSGFINNVAALALLIPVDLRAARKAGRSPGLTLMPLSFATILGGMVTLIGTPPNIIIASIRAEEMGESFQMFDFAPVGATVALAGMAFVTLVGWRLIPRRATEQDPTHALHETSAYLAELSVPEDNPAIGEPLGALYEAADDNEVTILGLVRDGKRRYGSARSTRLEPDDILVLEAHPDALDDFRASQGLAYTDSERLDVVEGDAEGLALIEAVVPRDARIAETTAQAIGLHWRQRSIIVGVSRQGRRITDNLRRAKIKAGDILLLLTPVDHGPQVVRWLGCLPLAERGLSITKQNMAWLAIGLFAAAVGAASFGLLSLPVGLGAVVVAYVLAGIIPLRELYDQIEWPVVVLLGSLIPLGAALNDSGGADLLAGQMVDLTEGLPGWAIIAILMAVTMTLSDVLNNTATSLVAAPVGIEMARRLDASPDAFLMAVAVAASAAFLTPIGHKNNTLILGPGGYRFGDYWRMGLPLEILVIAVSTPAILMFWPL</sequence>
<evidence type="ECO:0000256" key="5">
    <source>
        <dbReference type="ARBA" id="ARBA00022989"/>
    </source>
</evidence>
<feature type="transmembrane region" description="Helical" evidence="7">
    <location>
        <begin position="486"/>
        <end position="506"/>
    </location>
</feature>
<keyword evidence="5 7" id="KW-1133">Transmembrane helix</keyword>
<evidence type="ECO:0000313" key="9">
    <source>
        <dbReference type="EMBL" id="MRU16856.1"/>
    </source>
</evidence>
<evidence type="ECO:0000259" key="8">
    <source>
        <dbReference type="PROSITE" id="PS51202"/>
    </source>
</evidence>
<feature type="transmembrane region" description="Helical" evidence="7">
    <location>
        <begin position="177"/>
        <end position="197"/>
    </location>
</feature>
<dbReference type="InterPro" id="IPR006037">
    <property type="entry name" value="RCK_C"/>
</dbReference>
<accession>A0A844D0K8</accession>
<evidence type="ECO:0000256" key="1">
    <source>
        <dbReference type="ARBA" id="ARBA00004141"/>
    </source>
</evidence>
<dbReference type="PANTHER" id="PTHR43652:SF2">
    <property type="entry name" value="BASIC AMINO ACID ANTIPORTER YFCC-RELATED"/>
    <property type="match status" value="1"/>
</dbReference>
<feature type="transmembrane region" description="Helical" evidence="7">
    <location>
        <begin position="139"/>
        <end position="165"/>
    </location>
</feature>
<dbReference type="EMBL" id="SZWE01000002">
    <property type="protein sequence ID" value="MRU16856.1"/>
    <property type="molecule type" value="Genomic_DNA"/>
</dbReference>
<dbReference type="GO" id="GO:0008324">
    <property type="term" value="F:monoatomic cation transmembrane transporter activity"/>
    <property type="evidence" value="ECO:0007669"/>
    <property type="project" value="InterPro"/>
</dbReference>
<keyword evidence="2" id="KW-0813">Transport</keyword>
<feature type="transmembrane region" description="Helical" evidence="7">
    <location>
        <begin position="571"/>
        <end position="591"/>
    </location>
</feature>
<feature type="transmembrane region" description="Helical" evidence="7">
    <location>
        <begin position="424"/>
        <end position="441"/>
    </location>
</feature>
<dbReference type="GO" id="GO:0005886">
    <property type="term" value="C:plasma membrane"/>
    <property type="evidence" value="ECO:0007669"/>
    <property type="project" value="TreeGrafter"/>
</dbReference>